<dbReference type="Pfam" id="PF13185">
    <property type="entry name" value="GAF_2"/>
    <property type="match status" value="1"/>
</dbReference>
<dbReference type="CDD" id="cd00130">
    <property type="entry name" value="PAS"/>
    <property type="match status" value="1"/>
</dbReference>
<dbReference type="PANTHER" id="PTHR43155">
    <property type="entry name" value="CYCLIC DI-GMP PHOSPHODIESTERASE PA4108-RELATED"/>
    <property type="match status" value="1"/>
</dbReference>
<dbReference type="InterPro" id="IPR029016">
    <property type="entry name" value="GAF-like_dom_sf"/>
</dbReference>
<dbReference type="AlphaFoldDB" id="A0A839HH44"/>
<sequence length="476" mass="52649">MTHEQTFNLDTLAEQALNAAMRLTDTEFAAIAVLTNNGTQLVYRWLSPLAGQPLPAVTRAQLCQPFDHQLGVTGEALRRQTYVITEDYQQFPQPLIALAALGVRSVLAYPINCDRYNTAIFVVATCSRTHQFSAAHIQFLATIARQFAIALDHYHLLANGNTVAHPQLAHLIQHNADAILVTDDDGCVQFANPAAQTLLGRTLAELTDFPLGLTSHTGRGELDLHRPDGQRVPIELRATVTTWNGQPAHVLTLRDLTQRRRREDAYRATADRLRTALVQTLDAMSRTVETRDPYTAGHQRRVAALARLLAIELGLPIDTVEGIYMGGIIHDIGKLYVPEQILTRPGRLSEIEYLLIKTHCTVGRDIIAGIPYPWPLAAMVHQHHERLNGSGYPQGLQGEQIILEARVLAVADVVDAMSSRRPYREARGLVSALFEIERGSGNHYDPDIVTACIRLFNQQGLQVADLEIPGNPLLAE</sequence>
<feature type="domain" description="HD-GYP" evidence="3">
    <location>
        <begin position="273"/>
        <end position="468"/>
    </location>
</feature>
<dbReference type="SMART" id="SM00471">
    <property type="entry name" value="HDc"/>
    <property type="match status" value="1"/>
</dbReference>
<dbReference type="PROSITE" id="PS51832">
    <property type="entry name" value="HD_GYP"/>
    <property type="match status" value="1"/>
</dbReference>
<dbReference type="SUPFAM" id="SSF109604">
    <property type="entry name" value="HD-domain/PDEase-like"/>
    <property type="match status" value="1"/>
</dbReference>
<dbReference type="Gene3D" id="3.30.450.20">
    <property type="entry name" value="PAS domain"/>
    <property type="match status" value="2"/>
</dbReference>
<dbReference type="InterPro" id="IPR035965">
    <property type="entry name" value="PAS-like_dom_sf"/>
</dbReference>
<evidence type="ECO:0000313" key="4">
    <source>
        <dbReference type="EMBL" id="MBB1126189.1"/>
    </source>
</evidence>
<accession>A0A839HH44</accession>
<evidence type="ECO:0000259" key="2">
    <source>
        <dbReference type="PROSITE" id="PS51831"/>
    </source>
</evidence>
<dbReference type="SMART" id="SM00086">
    <property type="entry name" value="PAC"/>
    <property type="match status" value="1"/>
</dbReference>
<keyword evidence="5" id="KW-1185">Reference proteome</keyword>
<dbReference type="InterPro" id="IPR000014">
    <property type="entry name" value="PAS"/>
</dbReference>
<proteinExistence type="predicted"/>
<gene>
    <name evidence="4" type="ORF">HUK38_08090</name>
</gene>
<feature type="domain" description="HD" evidence="2">
    <location>
        <begin position="295"/>
        <end position="417"/>
    </location>
</feature>
<dbReference type="InterPro" id="IPR006674">
    <property type="entry name" value="HD_domain"/>
</dbReference>
<protein>
    <submittedName>
        <fullName evidence="4">HD domain-containing protein</fullName>
    </submittedName>
</protein>
<dbReference type="InterPro" id="IPR003018">
    <property type="entry name" value="GAF"/>
</dbReference>
<dbReference type="SMART" id="SM00065">
    <property type="entry name" value="GAF"/>
    <property type="match status" value="1"/>
</dbReference>
<evidence type="ECO:0000259" key="1">
    <source>
        <dbReference type="PROSITE" id="PS50112"/>
    </source>
</evidence>
<dbReference type="InterPro" id="IPR003607">
    <property type="entry name" value="HD/PDEase_dom"/>
</dbReference>
<name>A0A839HH44_9GAMM</name>
<dbReference type="Gene3D" id="3.30.450.40">
    <property type="match status" value="1"/>
</dbReference>
<dbReference type="GO" id="GO:0008081">
    <property type="term" value="F:phosphoric diester hydrolase activity"/>
    <property type="evidence" value="ECO:0007669"/>
    <property type="project" value="UniProtKB-ARBA"/>
</dbReference>
<dbReference type="RefSeq" id="WP_182583820.1">
    <property type="nucleotide sequence ID" value="NZ_JABVCQ010000015.1"/>
</dbReference>
<comment type="caution">
    <text evidence="4">The sequence shown here is derived from an EMBL/GenBank/DDBJ whole genome shotgun (WGS) entry which is preliminary data.</text>
</comment>
<evidence type="ECO:0000313" key="5">
    <source>
        <dbReference type="Proteomes" id="UP000548632"/>
    </source>
</evidence>
<dbReference type="InterPro" id="IPR037522">
    <property type="entry name" value="HD_GYP_dom"/>
</dbReference>
<dbReference type="CDD" id="cd00077">
    <property type="entry name" value="HDc"/>
    <property type="match status" value="1"/>
</dbReference>
<dbReference type="SUPFAM" id="SSF55781">
    <property type="entry name" value="GAF domain-like"/>
    <property type="match status" value="1"/>
</dbReference>
<organism evidence="4 5">
    <name type="scientific">Thiospirillum jenense</name>
    <dbReference type="NCBI Taxonomy" id="1653858"/>
    <lineage>
        <taxon>Bacteria</taxon>
        <taxon>Pseudomonadati</taxon>
        <taxon>Pseudomonadota</taxon>
        <taxon>Gammaproteobacteria</taxon>
        <taxon>Chromatiales</taxon>
        <taxon>Chromatiaceae</taxon>
        <taxon>Thiospirillum</taxon>
    </lineage>
</organism>
<dbReference type="InterPro" id="IPR001610">
    <property type="entry name" value="PAC"/>
</dbReference>
<feature type="domain" description="PAS" evidence="1">
    <location>
        <begin position="164"/>
        <end position="206"/>
    </location>
</feature>
<evidence type="ECO:0000259" key="3">
    <source>
        <dbReference type="PROSITE" id="PS51832"/>
    </source>
</evidence>
<dbReference type="GO" id="GO:0006355">
    <property type="term" value="P:regulation of DNA-templated transcription"/>
    <property type="evidence" value="ECO:0007669"/>
    <property type="project" value="InterPro"/>
</dbReference>
<dbReference type="Pfam" id="PF00989">
    <property type="entry name" value="PAS"/>
    <property type="match status" value="1"/>
</dbReference>
<dbReference type="SUPFAM" id="SSF55785">
    <property type="entry name" value="PYP-like sensor domain (PAS domain)"/>
    <property type="match status" value="1"/>
</dbReference>
<dbReference type="InterPro" id="IPR013767">
    <property type="entry name" value="PAS_fold"/>
</dbReference>
<dbReference type="Gene3D" id="1.10.3210.10">
    <property type="entry name" value="Hypothetical protein af1432"/>
    <property type="match status" value="1"/>
</dbReference>
<dbReference type="Pfam" id="PF13487">
    <property type="entry name" value="HD_5"/>
    <property type="match status" value="1"/>
</dbReference>
<dbReference type="EMBL" id="JABVCQ010000015">
    <property type="protein sequence ID" value="MBB1126189.1"/>
    <property type="molecule type" value="Genomic_DNA"/>
</dbReference>
<dbReference type="PANTHER" id="PTHR43155:SF2">
    <property type="entry name" value="CYCLIC DI-GMP PHOSPHODIESTERASE PA4108"/>
    <property type="match status" value="1"/>
</dbReference>
<dbReference type="Proteomes" id="UP000548632">
    <property type="component" value="Unassembled WGS sequence"/>
</dbReference>
<reference evidence="4 5" key="1">
    <citation type="journal article" date="2020" name="Arch. Microbiol.">
        <title>The genome sequence of the giant phototrophic gammaproteobacterium Thiospirillum jenense gives insight into its physiological properties and phylogenetic relationships.</title>
        <authorList>
            <person name="Imhoff J.F."/>
            <person name="Meyer T.E."/>
            <person name="Kyndt J.A."/>
        </authorList>
    </citation>
    <scope>NUCLEOTIDE SEQUENCE [LARGE SCALE GENOMIC DNA]</scope>
    <source>
        <strain evidence="4 5">DSM 216</strain>
    </source>
</reference>
<dbReference type="PROSITE" id="PS50112">
    <property type="entry name" value="PAS"/>
    <property type="match status" value="1"/>
</dbReference>
<dbReference type="SMART" id="SM00091">
    <property type="entry name" value="PAS"/>
    <property type="match status" value="1"/>
</dbReference>
<dbReference type="PROSITE" id="PS51831">
    <property type="entry name" value="HD"/>
    <property type="match status" value="1"/>
</dbReference>